<keyword evidence="10" id="KW-1185">Reference proteome</keyword>
<evidence type="ECO:0000256" key="5">
    <source>
        <dbReference type="RuleBase" id="RU004004"/>
    </source>
</evidence>
<organism evidence="9 10">
    <name type="scientific">Luteimonas chenhongjianii</name>
    <dbReference type="NCBI Taxonomy" id="2006110"/>
    <lineage>
        <taxon>Bacteria</taxon>
        <taxon>Pseudomonadati</taxon>
        <taxon>Pseudomonadota</taxon>
        <taxon>Gammaproteobacteria</taxon>
        <taxon>Lysobacterales</taxon>
        <taxon>Lysobacteraceae</taxon>
        <taxon>Luteimonas</taxon>
    </lineage>
</organism>
<evidence type="ECO:0000256" key="3">
    <source>
        <dbReference type="ARBA" id="ARBA00023136"/>
    </source>
</evidence>
<dbReference type="InterPro" id="IPR005644">
    <property type="entry name" value="NolW-like"/>
</dbReference>
<evidence type="ECO:0000259" key="7">
    <source>
        <dbReference type="Pfam" id="PF00263"/>
    </source>
</evidence>
<evidence type="ECO:0000259" key="8">
    <source>
        <dbReference type="Pfam" id="PF03958"/>
    </source>
</evidence>
<evidence type="ECO:0000256" key="6">
    <source>
        <dbReference type="SAM" id="MobiDB-lite"/>
    </source>
</evidence>
<feature type="region of interest" description="Disordered" evidence="6">
    <location>
        <begin position="731"/>
        <end position="753"/>
    </location>
</feature>
<dbReference type="GO" id="GO:0009279">
    <property type="term" value="C:cell outer membrane"/>
    <property type="evidence" value="ECO:0007669"/>
    <property type="project" value="UniProtKB-SubCell"/>
</dbReference>
<protein>
    <submittedName>
        <fullName evidence="9">Uncharacterized protein</fullName>
    </submittedName>
</protein>
<dbReference type="GO" id="GO:0015627">
    <property type="term" value="C:type II protein secretion system complex"/>
    <property type="evidence" value="ECO:0007669"/>
    <property type="project" value="TreeGrafter"/>
</dbReference>
<feature type="compositionally biased region" description="Low complexity" evidence="6">
    <location>
        <begin position="736"/>
        <end position="747"/>
    </location>
</feature>
<dbReference type="KEGG" id="lum:CNR27_14790"/>
<dbReference type="PRINTS" id="PR00811">
    <property type="entry name" value="BCTERIALGSPD"/>
</dbReference>
<dbReference type="Pfam" id="PF03958">
    <property type="entry name" value="Secretin_N"/>
    <property type="match status" value="1"/>
</dbReference>
<dbReference type="InterPro" id="IPR004846">
    <property type="entry name" value="T2SS/T3SS_dom"/>
</dbReference>
<reference evidence="10" key="1">
    <citation type="submission" date="2017-09" db="EMBL/GenBank/DDBJ databases">
        <title>Luteimonas liuhanmingii sp.nov., isolated from the intestinal contents of Tibetan Plateau Pika in Yushu, Qinghai Province, China.</title>
        <authorList>
            <person name="Gui Z."/>
        </authorList>
    </citation>
    <scope>NUCLEOTIDE SEQUENCE [LARGE SCALE GENOMIC DNA]</scope>
    <source>
        <strain evidence="10">100111</strain>
    </source>
</reference>
<dbReference type="GO" id="GO:0009306">
    <property type="term" value="P:protein secretion"/>
    <property type="evidence" value="ECO:0007669"/>
    <property type="project" value="InterPro"/>
</dbReference>
<dbReference type="Gene3D" id="3.30.1370.120">
    <property type="match status" value="2"/>
</dbReference>
<evidence type="ECO:0000256" key="4">
    <source>
        <dbReference type="RuleBase" id="RU004003"/>
    </source>
</evidence>
<dbReference type="OrthoDB" id="9779724at2"/>
<evidence type="ECO:0000313" key="10">
    <source>
        <dbReference type="Proteomes" id="UP000218968"/>
    </source>
</evidence>
<feature type="domain" description="Type II/III secretion system secretin-like" evidence="7">
    <location>
        <begin position="542"/>
        <end position="709"/>
    </location>
</feature>
<dbReference type="InterPro" id="IPR038591">
    <property type="entry name" value="NolW-like_sf"/>
</dbReference>
<accession>A0A290XHA8</accession>
<feature type="domain" description="NolW-like" evidence="8">
    <location>
        <begin position="368"/>
        <end position="475"/>
    </location>
</feature>
<comment type="similarity">
    <text evidence="4">Belongs to the bacterial secretin family.</text>
</comment>
<sequence length="753" mass="80724">MTRRNTVVPASTQGVRSKRKTVGMNNALVRALVVVLLLGGCARPVKVELPQPLSRDQRALADDGDSALVAHSERLESLRRTGTPTSNYEPAVAGTGSAFGIPPVRGEPLSVNIEGMPVPAFINEFFGTILGVGFQLDPAVAKMSDLVTLRTPGPLPPSDFYQLAVRVLRTYGVEARYEGDRVRFLLAGRGDAFEPPLVLSGRAAPEVPISHRPIFQLVELSSVRNADVTNWLKLAFRTDGLEIQDDLNRNAVVLFGRPEIVRQAAAAIRVLDRPFMRGRVSTRIEPAFVSAEELAAKLVDVLRAEGYAAAVHGGGTMPTASSILVMPMGAANTVLVFAGEGHVLEHVVQWARTIDTPNPVGGDQSLFYYTVRNTSAQDVVSTLNGVRGTSRSGIQPSRNSVSSAQANARSGADLVSGQQPVAAPAPSTEVPSELGVSSGRLILDAPRNAIIYRGDAQDWARLLPLIRQMDRAARQVMIEVTIAEVSLDKDEQFGVSWLSKVGPSGYDGTITSGTLGAIEGFSGLTYLLDVAGQTRARLRAFAEDSRVTVLSSPRLMVKSGEQASIDVGTEIPTLSSQSASNQQTDGNTNILQSIQYRKTGIILDIKPIVYSDDRIDLEIRQEVSEALPLGANSAVQSPSIFNRAVSSNLSLRDGSSILIGGLMSNRSTVSNDGVPYLKDVPVLGSLFRSTSRNNTRTELVLMIVPYIVESDGQAVELTRSLGERLQFLDLPSMGTEPPVSEPSYEPSLRLGGD</sequence>
<feature type="region of interest" description="Disordered" evidence="6">
    <location>
        <begin position="409"/>
        <end position="431"/>
    </location>
</feature>
<proteinExistence type="inferred from homology"/>
<comment type="subcellular location">
    <subcellularLocation>
        <location evidence="5">Cell outer membrane</location>
    </subcellularLocation>
    <subcellularLocation>
        <location evidence="1">Membrane</location>
    </subcellularLocation>
</comment>
<dbReference type="PANTHER" id="PTHR30332:SF25">
    <property type="entry name" value="SECRETIN XPSD"/>
    <property type="match status" value="1"/>
</dbReference>
<keyword evidence="3" id="KW-0472">Membrane</keyword>
<dbReference type="EMBL" id="CP023406">
    <property type="protein sequence ID" value="ATD68544.1"/>
    <property type="molecule type" value="Genomic_DNA"/>
</dbReference>
<evidence type="ECO:0000256" key="1">
    <source>
        <dbReference type="ARBA" id="ARBA00004370"/>
    </source>
</evidence>
<dbReference type="InterPro" id="IPR001775">
    <property type="entry name" value="GspD/PilQ"/>
</dbReference>
<gene>
    <name evidence="9" type="ORF">CNR27_14790</name>
</gene>
<name>A0A290XHA8_9GAMM</name>
<dbReference type="PANTHER" id="PTHR30332">
    <property type="entry name" value="PROBABLE GENERAL SECRETION PATHWAY PROTEIN D"/>
    <property type="match status" value="1"/>
</dbReference>
<keyword evidence="2" id="KW-0732">Signal</keyword>
<dbReference type="InterPro" id="IPR050810">
    <property type="entry name" value="Bact_Secretion_Sys_Channel"/>
</dbReference>
<evidence type="ECO:0000256" key="2">
    <source>
        <dbReference type="ARBA" id="ARBA00022729"/>
    </source>
</evidence>
<dbReference type="AlphaFoldDB" id="A0A290XHA8"/>
<dbReference type="Proteomes" id="UP000218968">
    <property type="component" value="Chromosome"/>
</dbReference>
<evidence type="ECO:0000313" key="9">
    <source>
        <dbReference type="EMBL" id="ATD68544.1"/>
    </source>
</evidence>
<dbReference type="Pfam" id="PF00263">
    <property type="entry name" value="Secretin"/>
    <property type="match status" value="1"/>
</dbReference>
<keyword evidence="5" id="KW-0813">Transport</keyword>